<dbReference type="OrthoDB" id="341572at2"/>
<keyword evidence="1" id="KW-0472">Membrane</keyword>
<dbReference type="EMBL" id="CP015217">
    <property type="protein sequence ID" value="AOP35346.1"/>
    <property type="molecule type" value="Genomic_DNA"/>
</dbReference>
<keyword evidence="1" id="KW-1133">Transmembrane helix</keyword>
<evidence type="ECO:0000313" key="2">
    <source>
        <dbReference type="EMBL" id="AOP35346.1"/>
    </source>
</evidence>
<dbReference type="RefSeq" id="WP_069608549.1">
    <property type="nucleotide sequence ID" value="NZ_CP015217.1"/>
</dbReference>
<organism evidence="2 3">
    <name type="scientific">Leptospira tipperaryensis</name>
    <dbReference type="NCBI Taxonomy" id="2564040"/>
    <lineage>
        <taxon>Bacteria</taxon>
        <taxon>Pseudomonadati</taxon>
        <taxon>Spirochaetota</taxon>
        <taxon>Spirochaetia</taxon>
        <taxon>Leptospirales</taxon>
        <taxon>Leptospiraceae</taxon>
        <taxon>Leptospira</taxon>
    </lineage>
</organism>
<feature type="transmembrane region" description="Helical" evidence="1">
    <location>
        <begin position="274"/>
        <end position="299"/>
    </location>
</feature>
<reference evidence="2 3" key="1">
    <citation type="submission" date="2016-04" db="EMBL/GenBank/DDBJ databases">
        <title>Complete genome seqeunce of Leptospira alstonii serovar Room22.</title>
        <authorList>
            <person name="Nally J.E."/>
            <person name="Bayles D.O."/>
            <person name="Hurley D."/>
            <person name="Fanning S."/>
            <person name="McMahon B.J."/>
            <person name="Arent Z."/>
        </authorList>
    </citation>
    <scope>NUCLEOTIDE SEQUENCE [LARGE SCALE GENOMIC DNA]</scope>
    <source>
        <strain evidence="2 3">GWTS #1</strain>
    </source>
</reference>
<keyword evidence="3" id="KW-1185">Reference proteome</keyword>
<gene>
    <name evidence="2" type="ORF">A0128_16760</name>
</gene>
<dbReference type="NCBIfam" id="NF047503">
    <property type="entry name" value="LB_137_fam"/>
    <property type="match status" value="1"/>
</dbReference>
<proteinExistence type="predicted"/>
<dbReference type="Proteomes" id="UP000094197">
    <property type="component" value="Chromosome 1"/>
</dbReference>
<evidence type="ECO:0000256" key="1">
    <source>
        <dbReference type="SAM" id="Phobius"/>
    </source>
</evidence>
<evidence type="ECO:0000313" key="3">
    <source>
        <dbReference type="Proteomes" id="UP000094197"/>
    </source>
</evidence>
<sequence length="323" mass="36941">MSRIILILTIFIFSLEISAHRILLKSGEEISGNVTENDPTLEEITIQTDDGERKIKKSEISEMRFEEAGNFLCLELDEDPKRTCTHKITKINPQTIYYVTEGGEYLRVALERVKFAQIKEPSARILQQLSKTNIKFTVSSETDDDILSKISILNDESIMVTRGEAESPVILENKNISKLVYKPEDLTPKNPDTSLVMWDYLIPGYYLQRKNYTKSGYAMMGLTGFFIAGAAYEYYAGINVKEKQPLLLPQENGTFLLFDQSNSEYARHKQLNHLFLISLSINYLLNTALISFPAVFSIAATERSLPYAMTKERNIEFKMTYTF</sequence>
<protein>
    <submittedName>
        <fullName evidence="2">Uncharacterized protein</fullName>
    </submittedName>
</protein>
<feature type="transmembrane region" description="Helical" evidence="1">
    <location>
        <begin position="216"/>
        <end position="235"/>
    </location>
</feature>
<dbReference type="KEGG" id="laj:A0128_16760"/>
<keyword evidence="1" id="KW-0812">Transmembrane</keyword>
<name>A0A1D7V0I9_9LEPT</name>
<accession>A0A1D7V0I9</accession>
<dbReference type="AlphaFoldDB" id="A0A1D7V0I9"/>